<dbReference type="InterPro" id="IPR051312">
    <property type="entry name" value="Diverse_Substr_Oxidored"/>
</dbReference>
<dbReference type="InterPro" id="IPR016167">
    <property type="entry name" value="FAD-bd_PCMH_sub1"/>
</dbReference>
<dbReference type="SUPFAM" id="SSF56176">
    <property type="entry name" value="FAD-binding/transporter-associated domain-like"/>
    <property type="match status" value="1"/>
</dbReference>
<proteinExistence type="predicted"/>
<dbReference type="InterPro" id="IPR002346">
    <property type="entry name" value="Mopterin_DH_FAD-bd"/>
</dbReference>
<keyword evidence="1" id="KW-0285">Flavoprotein</keyword>
<gene>
    <name evidence="5" type="ORF">DEHRE_10590</name>
</gene>
<dbReference type="Gene3D" id="3.30.390.50">
    <property type="entry name" value="CO dehydrogenase flavoprotein, C-terminal domain"/>
    <property type="match status" value="1"/>
</dbReference>
<dbReference type="EMBL" id="CP007033">
    <property type="protein sequence ID" value="AHF10465.1"/>
    <property type="molecule type" value="Genomic_DNA"/>
</dbReference>
<dbReference type="Pfam" id="PF03450">
    <property type="entry name" value="CO_deh_flav_C"/>
    <property type="match status" value="1"/>
</dbReference>
<dbReference type="SUPFAM" id="SSF55447">
    <property type="entry name" value="CO dehydrogenase flavoprotein C-terminal domain-like"/>
    <property type="match status" value="1"/>
</dbReference>
<evidence type="ECO:0000256" key="1">
    <source>
        <dbReference type="ARBA" id="ARBA00022630"/>
    </source>
</evidence>
<dbReference type="InterPro" id="IPR005107">
    <property type="entry name" value="CO_DH_flav_C"/>
</dbReference>
<evidence type="ECO:0000313" key="6">
    <source>
        <dbReference type="Proteomes" id="UP000018934"/>
    </source>
</evidence>
<dbReference type="InterPro" id="IPR036683">
    <property type="entry name" value="CO_DH_flav_C_dom_sf"/>
</dbReference>
<accession>A0ABN4BWU4</accession>
<evidence type="ECO:0000256" key="3">
    <source>
        <dbReference type="ARBA" id="ARBA00023002"/>
    </source>
</evidence>
<dbReference type="PANTHER" id="PTHR42659">
    <property type="entry name" value="XANTHINE DEHYDROGENASE SUBUNIT C-RELATED"/>
    <property type="match status" value="1"/>
</dbReference>
<dbReference type="SMART" id="SM01092">
    <property type="entry name" value="CO_deh_flav_C"/>
    <property type="match status" value="1"/>
</dbReference>
<dbReference type="Gene3D" id="3.30.465.10">
    <property type="match status" value="1"/>
</dbReference>
<keyword evidence="2" id="KW-0274">FAD</keyword>
<reference evidence="5 6" key="1">
    <citation type="journal article" date="2013" name="Stand. Genomic Sci.">
        <title>Complete genome sequence of Dehalobacter restrictus PER-K23(T.).</title>
        <authorList>
            <person name="Kruse T."/>
            <person name="Maillard J."/>
            <person name="Goodwin L."/>
            <person name="Woyke T."/>
            <person name="Teshima H."/>
            <person name="Bruce D."/>
            <person name="Detter C."/>
            <person name="Tapia R."/>
            <person name="Han C."/>
            <person name="Huntemann M."/>
            <person name="Wei C.L."/>
            <person name="Han J."/>
            <person name="Chen A."/>
            <person name="Kyrpides N."/>
            <person name="Szeto E."/>
            <person name="Markowitz V."/>
            <person name="Ivanova N."/>
            <person name="Pagani I."/>
            <person name="Pati A."/>
            <person name="Pitluck S."/>
            <person name="Nolan M."/>
            <person name="Holliger C."/>
            <person name="Smidt H."/>
        </authorList>
    </citation>
    <scope>NUCLEOTIDE SEQUENCE [LARGE SCALE GENOMIC DNA]</scope>
    <source>
        <strain evidence="6">DSM 9455</strain>
    </source>
</reference>
<evidence type="ECO:0000259" key="4">
    <source>
        <dbReference type="PROSITE" id="PS51387"/>
    </source>
</evidence>
<dbReference type="PROSITE" id="PS51387">
    <property type="entry name" value="FAD_PCMH"/>
    <property type="match status" value="1"/>
</dbReference>
<dbReference type="InterPro" id="IPR016169">
    <property type="entry name" value="FAD-bd_PCMH_sub2"/>
</dbReference>
<name>A0ABN4BWU4_DEHRP</name>
<feature type="domain" description="FAD-binding PCMH-type" evidence="4">
    <location>
        <begin position="1"/>
        <end position="178"/>
    </location>
</feature>
<sequence length="291" mass="30995">MVLPKFEYLAPKTLGEANSLASELGKGCMVMAGGTDIIVLMKDHVIAPEYIIDLKQIEGLDYLDYNPETGLKIGALTTLRTIERSTLVKEKYAAVSDAAHYVASTQVRCKGTIAGNLCNASPSADTAPILLAMGAKLKITGADHEYVLSIGEFFKGPKKTALEQGEIVTEVQVPALGENTYAAYIKHAYRKAMDLAIVGVAAVLIVKNGICTDARIALGAVAATPIRSPKAEAVLIGQKITDALIAKAGVAASEDCKPISDVRASAEYRKDMIRVFTVRSIKKALESQKRG</sequence>
<dbReference type="Pfam" id="PF00941">
    <property type="entry name" value="FAD_binding_5"/>
    <property type="match status" value="1"/>
</dbReference>
<dbReference type="InterPro" id="IPR016166">
    <property type="entry name" value="FAD-bd_PCMH"/>
</dbReference>
<dbReference type="InterPro" id="IPR036318">
    <property type="entry name" value="FAD-bd_PCMH-like_sf"/>
</dbReference>
<dbReference type="RefSeq" id="WP_025205970.1">
    <property type="nucleotide sequence ID" value="NZ_CP007033.1"/>
</dbReference>
<protein>
    <submittedName>
        <fullName evidence="5">Carbon monoxide dehydrogenase medium chain</fullName>
    </submittedName>
</protein>
<organism evidence="5 6">
    <name type="scientific">Dehalobacter restrictus (strain DSM 9455 / PER-K23)</name>
    <dbReference type="NCBI Taxonomy" id="871738"/>
    <lineage>
        <taxon>Bacteria</taxon>
        <taxon>Bacillati</taxon>
        <taxon>Bacillota</taxon>
        <taxon>Clostridia</taxon>
        <taxon>Eubacteriales</taxon>
        <taxon>Desulfitobacteriaceae</taxon>
        <taxon>Dehalobacter</taxon>
    </lineage>
</organism>
<dbReference type="Gene3D" id="3.30.43.10">
    <property type="entry name" value="Uridine Diphospho-n-acetylenolpyruvylglucosamine Reductase, domain 2"/>
    <property type="match status" value="1"/>
</dbReference>
<keyword evidence="3" id="KW-0560">Oxidoreductase</keyword>
<dbReference type="PANTHER" id="PTHR42659:SF2">
    <property type="entry name" value="XANTHINE DEHYDROGENASE SUBUNIT C-RELATED"/>
    <property type="match status" value="1"/>
</dbReference>
<dbReference type="Proteomes" id="UP000018934">
    <property type="component" value="Chromosome"/>
</dbReference>
<keyword evidence="6" id="KW-1185">Reference proteome</keyword>
<evidence type="ECO:0000256" key="2">
    <source>
        <dbReference type="ARBA" id="ARBA00022827"/>
    </source>
</evidence>
<evidence type="ECO:0000313" key="5">
    <source>
        <dbReference type="EMBL" id="AHF10465.1"/>
    </source>
</evidence>